<comment type="caution">
    <text evidence="2">The sequence shown here is derived from an EMBL/GenBank/DDBJ whole genome shotgun (WGS) entry which is preliminary data.</text>
</comment>
<dbReference type="AlphaFoldDB" id="A0A158KXN8"/>
<dbReference type="InterPro" id="IPR010583">
    <property type="entry name" value="MipA"/>
</dbReference>
<keyword evidence="3" id="KW-1185">Reference proteome</keyword>
<evidence type="ECO:0000256" key="1">
    <source>
        <dbReference type="SAM" id="SignalP"/>
    </source>
</evidence>
<name>A0A158KXN8_9BURK</name>
<dbReference type="Pfam" id="PF06629">
    <property type="entry name" value="MipA"/>
    <property type="match status" value="1"/>
</dbReference>
<gene>
    <name evidence="2" type="ORF">AWB68_07823</name>
</gene>
<accession>A0A158KXN8</accession>
<protein>
    <submittedName>
        <fullName evidence="2">Outer membrane protein</fullName>
    </submittedName>
</protein>
<proteinExistence type="predicted"/>
<feature type="chain" id="PRO_5011120381" evidence="1">
    <location>
        <begin position="39"/>
        <end position="152"/>
    </location>
</feature>
<keyword evidence="1" id="KW-0732">Signal</keyword>
<evidence type="ECO:0000313" key="3">
    <source>
        <dbReference type="Proteomes" id="UP000054770"/>
    </source>
</evidence>
<sequence>MAPTIWSAAICIKVDWQRWLKGTIAACLILAMPLAARAQTPSPLGEWQYSAGVPLEKLSEPNRSDWQVRVGIGGAFRPLYDGSDRYHALAGPSIDIRYKDLAFWSTGEGIGMNVIQGQNWRVSVAGVYDLGRRGHDDPSRLNGLGNINPARN</sequence>
<dbReference type="Proteomes" id="UP000054770">
    <property type="component" value="Unassembled WGS sequence"/>
</dbReference>
<organism evidence="2 3">
    <name type="scientific">Caballeronia choica</name>
    <dbReference type="NCBI Taxonomy" id="326476"/>
    <lineage>
        <taxon>Bacteria</taxon>
        <taxon>Pseudomonadati</taxon>
        <taxon>Pseudomonadota</taxon>
        <taxon>Betaproteobacteria</taxon>
        <taxon>Burkholderiales</taxon>
        <taxon>Burkholderiaceae</taxon>
        <taxon>Caballeronia</taxon>
    </lineage>
</organism>
<dbReference type="EMBL" id="FCON02000203">
    <property type="protein sequence ID" value="SAL85847.1"/>
    <property type="molecule type" value="Genomic_DNA"/>
</dbReference>
<evidence type="ECO:0000313" key="2">
    <source>
        <dbReference type="EMBL" id="SAL85847.1"/>
    </source>
</evidence>
<feature type="signal peptide" evidence="1">
    <location>
        <begin position="1"/>
        <end position="38"/>
    </location>
</feature>
<reference evidence="2" key="1">
    <citation type="submission" date="2016-01" db="EMBL/GenBank/DDBJ databases">
        <authorList>
            <person name="Peeters C."/>
        </authorList>
    </citation>
    <scope>NUCLEOTIDE SEQUENCE [LARGE SCALE GENOMIC DNA]</scope>
    <source>
        <strain evidence="2">LMG 22940</strain>
    </source>
</reference>